<comment type="subcellular location">
    <subcellularLocation>
        <location evidence="1">Plastid</location>
        <location evidence="1">Chloroplast</location>
    </subcellularLocation>
</comment>
<dbReference type="Proteomes" id="UP001159364">
    <property type="component" value="Linkage Group LG05"/>
</dbReference>
<evidence type="ECO:0000313" key="7">
    <source>
        <dbReference type="EMBL" id="KAJ8763359.1"/>
    </source>
</evidence>
<evidence type="ECO:0000313" key="8">
    <source>
        <dbReference type="Proteomes" id="UP001159364"/>
    </source>
</evidence>
<protein>
    <recommendedName>
        <fullName evidence="6">NAD(P)-binding domain-containing protein</fullName>
    </recommendedName>
</protein>
<feature type="compositionally biased region" description="Pro residues" evidence="5">
    <location>
        <begin position="446"/>
        <end position="455"/>
    </location>
</feature>
<keyword evidence="3" id="KW-0934">Plastid</keyword>
<comment type="caution">
    <text evidence="7">The sequence shown here is derived from an EMBL/GenBank/DDBJ whole genome shotgun (WGS) entry which is preliminary data.</text>
</comment>
<dbReference type="EMBL" id="JAIWQS010000005">
    <property type="protein sequence ID" value="KAJ8763359.1"/>
    <property type="molecule type" value="Genomic_DNA"/>
</dbReference>
<evidence type="ECO:0000256" key="4">
    <source>
        <dbReference type="ARBA" id="ARBA00022946"/>
    </source>
</evidence>
<evidence type="ECO:0000259" key="6">
    <source>
        <dbReference type="Pfam" id="PF13460"/>
    </source>
</evidence>
<dbReference type="InterPro" id="IPR036291">
    <property type="entry name" value="NAD(P)-bd_dom_sf"/>
</dbReference>
<evidence type="ECO:0000256" key="5">
    <source>
        <dbReference type="SAM" id="MobiDB-lite"/>
    </source>
</evidence>
<feature type="domain" description="NAD(P)-binding" evidence="6">
    <location>
        <begin position="89"/>
        <end position="295"/>
    </location>
</feature>
<feature type="region of interest" description="Disordered" evidence="5">
    <location>
        <begin position="377"/>
        <end position="455"/>
    </location>
</feature>
<dbReference type="InterPro" id="IPR044719">
    <property type="entry name" value="TIC62"/>
</dbReference>
<dbReference type="PANTHER" id="PTHR47285">
    <property type="entry name" value="PROTEIN TIC 62, CHLOROPLASTIC"/>
    <property type="match status" value="1"/>
</dbReference>
<proteinExistence type="predicted"/>
<dbReference type="FunFam" id="3.40.50.720:FF:000499">
    <property type="entry name" value="Protein TIC 62, chloroplastic"/>
    <property type="match status" value="1"/>
</dbReference>
<evidence type="ECO:0000256" key="3">
    <source>
        <dbReference type="ARBA" id="ARBA00022640"/>
    </source>
</evidence>
<dbReference type="GO" id="GO:0009507">
    <property type="term" value="C:chloroplast"/>
    <property type="evidence" value="ECO:0007669"/>
    <property type="project" value="UniProtKB-SubCell"/>
</dbReference>
<organism evidence="7 8">
    <name type="scientific">Erythroxylum novogranatense</name>
    <dbReference type="NCBI Taxonomy" id="1862640"/>
    <lineage>
        <taxon>Eukaryota</taxon>
        <taxon>Viridiplantae</taxon>
        <taxon>Streptophyta</taxon>
        <taxon>Embryophyta</taxon>
        <taxon>Tracheophyta</taxon>
        <taxon>Spermatophyta</taxon>
        <taxon>Magnoliopsida</taxon>
        <taxon>eudicotyledons</taxon>
        <taxon>Gunneridae</taxon>
        <taxon>Pentapetalae</taxon>
        <taxon>rosids</taxon>
        <taxon>fabids</taxon>
        <taxon>Malpighiales</taxon>
        <taxon>Erythroxylaceae</taxon>
        <taxon>Erythroxylum</taxon>
    </lineage>
</organism>
<dbReference type="Pfam" id="PF13460">
    <property type="entry name" value="NAD_binding_10"/>
    <property type="match status" value="1"/>
</dbReference>
<evidence type="ECO:0000256" key="2">
    <source>
        <dbReference type="ARBA" id="ARBA00022528"/>
    </source>
</evidence>
<accession>A0AAV8TAN7</accession>
<keyword evidence="4" id="KW-0809">Transit peptide</keyword>
<dbReference type="Gene3D" id="3.40.50.720">
    <property type="entry name" value="NAD(P)-binding Rossmann-like Domain"/>
    <property type="match status" value="1"/>
</dbReference>
<evidence type="ECO:0000256" key="1">
    <source>
        <dbReference type="ARBA" id="ARBA00004229"/>
    </source>
</evidence>
<dbReference type="AlphaFoldDB" id="A0AAV8TAN7"/>
<dbReference type="CDD" id="cd05243">
    <property type="entry name" value="SDR_a5"/>
    <property type="match status" value="1"/>
</dbReference>
<keyword evidence="2" id="KW-0150">Chloroplast</keyword>
<keyword evidence="8" id="KW-1185">Reference proteome</keyword>
<sequence>MESCSLQPSSVTTIVTSLTKAKAGFIEKSSLHGQLLRFPNFIRHPNARKLKLFAVKAQSSGATKFSSQMVEAIPGDVGQKDEKLVFVSGATGRVGSRTVRELLKLGFRVKAAVRSAQRAETLVQSVKNLKVDPEGAQPIERLEIVECDLEKQDQIVPSLGNASIVVCCIGASEKEVFDITGPYRIDYQATKNLIDAATAANVNHFIMVSSLGTNKIGFPAAILNLFWGVLIWKRKAEEALIASGLPYTIVRPGGMERPTDAYKETHNITLSEEDTLFGGQVSNLQVAELIAFMAKNSDLSYCKVVEVIAETTAPLTPLDKLLAKIPSQRTCPKGSDSADMPMVEPTKDIVTEASSNISKEPSVKVKVSSPLSPYTVYDDLKPPTSPSPTAPVRSFLSANDEGPKIGNTAPSPASVNELHQIEPKPKPTPKQKPLSPYTMYEDLKPPTSPSPPWRN</sequence>
<reference evidence="7 8" key="1">
    <citation type="submission" date="2021-09" db="EMBL/GenBank/DDBJ databases">
        <title>Genomic insights and catalytic innovation underlie evolution of tropane alkaloids biosynthesis.</title>
        <authorList>
            <person name="Wang Y.-J."/>
            <person name="Tian T."/>
            <person name="Huang J.-P."/>
            <person name="Huang S.-X."/>
        </authorList>
    </citation>
    <scope>NUCLEOTIDE SEQUENCE [LARGE SCALE GENOMIC DNA]</scope>
    <source>
        <strain evidence="7">KIB-2018</strain>
        <tissue evidence="7">Leaf</tissue>
    </source>
</reference>
<dbReference type="PANTHER" id="PTHR47285:SF1">
    <property type="entry name" value="PROTEIN TIC 62, CHLOROPLASTIC"/>
    <property type="match status" value="1"/>
</dbReference>
<dbReference type="InterPro" id="IPR016040">
    <property type="entry name" value="NAD(P)-bd_dom"/>
</dbReference>
<dbReference type="SUPFAM" id="SSF51735">
    <property type="entry name" value="NAD(P)-binding Rossmann-fold domains"/>
    <property type="match status" value="1"/>
</dbReference>
<name>A0AAV8TAN7_9ROSI</name>
<gene>
    <name evidence="7" type="ORF">K2173_002242</name>
</gene>